<comment type="caution">
    <text evidence="1">The sequence shown here is derived from an EMBL/GenBank/DDBJ whole genome shotgun (WGS) entry which is preliminary data.</text>
</comment>
<evidence type="ECO:0000313" key="2">
    <source>
        <dbReference type="Proteomes" id="UP000276834"/>
    </source>
</evidence>
<dbReference type="EMBL" id="QUSF01000001">
    <property type="protein sequence ID" value="RLW13328.1"/>
    <property type="molecule type" value="Genomic_DNA"/>
</dbReference>
<dbReference type="AlphaFoldDB" id="A0A3L8T0Z7"/>
<proteinExistence type="predicted"/>
<gene>
    <name evidence="1" type="ORF">DV515_00000224</name>
</gene>
<reference evidence="1 2" key="1">
    <citation type="journal article" date="2018" name="Proc. R. Soc. B">
        <title>A non-coding region near Follistatin controls head colour polymorphism in the Gouldian finch.</title>
        <authorList>
            <person name="Toomey M.B."/>
            <person name="Marques C.I."/>
            <person name="Andrade P."/>
            <person name="Araujo P.M."/>
            <person name="Sabatino S."/>
            <person name="Gazda M.A."/>
            <person name="Afonso S."/>
            <person name="Lopes R.J."/>
            <person name="Corbo J.C."/>
            <person name="Carneiro M."/>
        </authorList>
    </citation>
    <scope>NUCLEOTIDE SEQUENCE [LARGE SCALE GENOMIC DNA]</scope>
    <source>
        <strain evidence="1">Red01</strain>
        <tissue evidence="1">Muscle</tissue>
    </source>
</reference>
<keyword evidence="2" id="KW-1185">Reference proteome</keyword>
<dbReference type="Proteomes" id="UP000276834">
    <property type="component" value="Unassembled WGS sequence"/>
</dbReference>
<organism evidence="1 2">
    <name type="scientific">Chloebia gouldiae</name>
    <name type="common">Gouldian finch</name>
    <name type="synonym">Erythrura gouldiae</name>
    <dbReference type="NCBI Taxonomy" id="44316"/>
    <lineage>
        <taxon>Eukaryota</taxon>
        <taxon>Metazoa</taxon>
        <taxon>Chordata</taxon>
        <taxon>Craniata</taxon>
        <taxon>Vertebrata</taxon>
        <taxon>Euteleostomi</taxon>
        <taxon>Archelosauria</taxon>
        <taxon>Archosauria</taxon>
        <taxon>Dinosauria</taxon>
        <taxon>Saurischia</taxon>
        <taxon>Theropoda</taxon>
        <taxon>Coelurosauria</taxon>
        <taxon>Aves</taxon>
        <taxon>Neognathae</taxon>
        <taxon>Neoaves</taxon>
        <taxon>Telluraves</taxon>
        <taxon>Australaves</taxon>
        <taxon>Passeriformes</taxon>
        <taxon>Passeroidea</taxon>
        <taxon>Passeridae</taxon>
        <taxon>Chloebia</taxon>
    </lineage>
</organism>
<sequence>MIKEKAIYENSHCNTFVSVSEEEIFKDSYRKKQRRVTGCCCKVPGRPRGNFTLSPEEDKRYFIPIYSEKTGFSERMRPAFHTWVSRANHLMQDGIAMARNLTAEEAGLDSLYLFQCVPLSEAPSHHPAP</sequence>
<accession>A0A3L8T0Z7</accession>
<evidence type="ECO:0000313" key="1">
    <source>
        <dbReference type="EMBL" id="RLW13328.1"/>
    </source>
</evidence>
<name>A0A3L8T0Z7_CHLGU</name>
<protein>
    <submittedName>
        <fullName evidence="1">Uncharacterized protein</fullName>
    </submittedName>
</protein>